<dbReference type="InterPro" id="IPR051466">
    <property type="entry name" value="D-amino_acid_metab_enzyme"/>
</dbReference>
<evidence type="ECO:0000313" key="2">
    <source>
        <dbReference type="EMBL" id="GAA0470903.1"/>
    </source>
</evidence>
<accession>A0ABN1A9G9</accession>
<dbReference type="PANTHER" id="PTHR28004:SF2">
    <property type="entry name" value="D-SERINE DEHYDRATASE"/>
    <property type="match status" value="1"/>
</dbReference>
<feature type="domain" description="Alanine racemase N-terminal" evidence="1">
    <location>
        <begin position="57"/>
        <end position="292"/>
    </location>
</feature>
<dbReference type="EMBL" id="BAAAEM010000002">
    <property type="protein sequence ID" value="GAA0470903.1"/>
    <property type="molecule type" value="Genomic_DNA"/>
</dbReference>
<dbReference type="InterPro" id="IPR029066">
    <property type="entry name" value="PLP-binding_barrel"/>
</dbReference>
<dbReference type="InterPro" id="IPR001608">
    <property type="entry name" value="Ala_racemase_N"/>
</dbReference>
<dbReference type="Proteomes" id="UP001500713">
    <property type="component" value="Unassembled WGS sequence"/>
</dbReference>
<evidence type="ECO:0000313" key="3">
    <source>
        <dbReference type="Proteomes" id="UP001500713"/>
    </source>
</evidence>
<keyword evidence="3" id="KW-1185">Reference proteome</keyword>
<dbReference type="SUPFAM" id="SSF51419">
    <property type="entry name" value="PLP-binding barrel"/>
    <property type="match status" value="1"/>
</dbReference>
<protein>
    <submittedName>
        <fullName evidence="2">DSD1 family PLP-dependent enzyme</fullName>
    </submittedName>
</protein>
<dbReference type="Gene3D" id="3.20.20.10">
    <property type="entry name" value="Alanine racemase"/>
    <property type="match status" value="1"/>
</dbReference>
<gene>
    <name evidence="2" type="ORF">GCM10009096_09780</name>
</gene>
<organism evidence="2 3">
    <name type="scientific">Parasphingorhabdus litoris</name>
    <dbReference type="NCBI Taxonomy" id="394733"/>
    <lineage>
        <taxon>Bacteria</taxon>
        <taxon>Pseudomonadati</taxon>
        <taxon>Pseudomonadota</taxon>
        <taxon>Alphaproteobacteria</taxon>
        <taxon>Sphingomonadales</taxon>
        <taxon>Sphingomonadaceae</taxon>
        <taxon>Parasphingorhabdus</taxon>
    </lineage>
</organism>
<name>A0ABN1A9G9_9SPHN</name>
<dbReference type="Pfam" id="PF01168">
    <property type="entry name" value="Ala_racemase_N"/>
    <property type="match status" value="1"/>
</dbReference>
<reference evidence="2 3" key="1">
    <citation type="journal article" date="2019" name="Int. J. Syst. Evol. Microbiol.">
        <title>The Global Catalogue of Microorganisms (GCM) 10K type strain sequencing project: providing services to taxonomists for standard genome sequencing and annotation.</title>
        <authorList>
            <consortium name="The Broad Institute Genomics Platform"/>
            <consortium name="The Broad Institute Genome Sequencing Center for Infectious Disease"/>
            <person name="Wu L."/>
            <person name="Ma J."/>
        </authorList>
    </citation>
    <scope>NUCLEOTIDE SEQUENCE [LARGE SCALE GENOMIC DNA]</scope>
    <source>
        <strain evidence="2 3">JCM 14162</strain>
    </source>
</reference>
<dbReference type="RefSeq" id="WP_229956466.1">
    <property type="nucleotide sequence ID" value="NZ_BAAAEM010000002.1"/>
</dbReference>
<proteinExistence type="predicted"/>
<dbReference type="PANTHER" id="PTHR28004">
    <property type="entry name" value="ZGC:162816-RELATED"/>
    <property type="match status" value="1"/>
</dbReference>
<sequence length="427" mass="46166">MAKIGRRKILIGGSVVAGGTALAIGRSSDESGPRQPYFLEMQKALKAANIGQPTLVIDRARLNANIDQLMSDLPDGMGYRIVAKSLPSLDLIGYVRARSGTDRLMTFNLPMLLALSEAMPEASQLLGKPLPAQAAKNYFNALSPHKAEAAARIEWLVDTPERLDQYAAIADAQGADMAINIELDVGLHRGGMEPGNALTGMMETIRQSNRLSFAGMMGYEPHLSKLPTALGWQERAKEGAWAIYREALGAANSVFGESAVNASTRNAAGSPTYRLYENTEIANELSIGSALVKPTDFDTDLLEAFQPAAFIATPAIKVLDETRLPALEFADGAKRMIDPNLDKTIFMYGGNWMAHPEDPPGLRYNSTFGHSSNQEMLNGGPKTDIKPDDFVFLRPTQSEAVVLQFGDIAVYENGTIVESWSVFPASA</sequence>
<evidence type="ECO:0000259" key="1">
    <source>
        <dbReference type="Pfam" id="PF01168"/>
    </source>
</evidence>
<comment type="caution">
    <text evidence="2">The sequence shown here is derived from an EMBL/GenBank/DDBJ whole genome shotgun (WGS) entry which is preliminary data.</text>
</comment>